<comment type="subunit">
    <text evidence="4 8">Homotetramer.</text>
</comment>
<dbReference type="InterPro" id="IPR036817">
    <property type="entry name" value="Transthyretin/HIU_hydrolase_sf"/>
</dbReference>
<dbReference type="AlphaFoldDB" id="A0A6N8TG96"/>
<dbReference type="RefSeq" id="WP_160786819.1">
    <property type="nucleotide sequence ID" value="NZ_CP086610.1"/>
</dbReference>
<protein>
    <recommendedName>
        <fullName evidence="8">5-hydroxyisourate hydrolase</fullName>
        <shortName evidence="8">HIU hydrolase</shortName>
        <shortName evidence="8">HIUHase</shortName>
        <ecNumber evidence="8">3.5.2.17</ecNumber>
    </recommendedName>
</protein>
<dbReference type="InterPro" id="IPR023419">
    <property type="entry name" value="Transthyretin_CS"/>
</dbReference>
<evidence type="ECO:0000256" key="3">
    <source>
        <dbReference type="ARBA" id="ARBA00009850"/>
    </source>
</evidence>
<dbReference type="PROSITE" id="PS00768">
    <property type="entry name" value="TRANSTHYRETIN_1"/>
    <property type="match status" value="1"/>
</dbReference>
<dbReference type="Gene3D" id="2.60.40.180">
    <property type="entry name" value="Transthyretin/hydroxyisourate hydrolase domain"/>
    <property type="match status" value="1"/>
</dbReference>
<evidence type="ECO:0000256" key="8">
    <source>
        <dbReference type="RuleBase" id="RU361270"/>
    </source>
</evidence>
<dbReference type="InterPro" id="IPR023418">
    <property type="entry name" value="Thyroxine_BS"/>
</dbReference>
<evidence type="ECO:0000256" key="7">
    <source>
        <dbReference type="PIRSR" id="PIRSR600895-51"/>
    </source>
</evidence>
<dbReference type="InterPro" id="IPR023416">
    <property type="entry name" value="Transthyretin/HIU_hydrolase_d"/>
</dbReference>
<dbReference type="EC" id="3.5.2.17" evidence="8"/>
<dbReference type="PROSITE" id="PS00769">
    <property type="entry name" value="TRANSTHYRETIN_2"/>
    <property type="match status" value="1"/>
</dbReference>
<dbReference type="PANTHER" id="PTHR10395">
    <property type="entry name" value="URICASE AND TRANSTHYRETIN-RELATED"/>
    <property type="match status" value="1"/>
</dbReference>
<evidence type="ECO:0000256" key="6">
    <source>
        <dbReference type="ARBA" id="ARBA00022801"/>
    </source>
</evidence>
<dbReference type="CDD" id="cd05822">
    <property type="entry name" value="TLP_HIUase"/>
    <property type="match status" value="1"/>
</dbReference>
<dbReference type="OrthoDB" id="9792386at2"/>
<organism evidence="10 11">
    <name type="scientific">Shinella zoogloeoides</name>
    <name type="common">Crabtreella saccharophila</name>
    <dbReference type="NCBI Taxonomy" id="352475"/>
    <lineage>
        <taxon>Bacteria</taxon>
        <taxon>Pseudomonadati</taxon>
        <taxon>Pseudomonadota</taxon>
        <taxon>Alphaproteobacteria</taxon>
        <taxon>Hyphomicrobiales</taxon>
        <taxon>Rhizobiaceae</taxon>
        <taxon>Shinella</taxon>
    </lineage>
</organism>
<dbReference type="PANTHER" id="PTHR10395:SF7">
    <property type="entry name" value="5-HYDROXYISOURATE HYDROLASE"/>
    <property type="match status" value="1"/>
</dbReference>
<dbReference type="EMBL" id="WUML01000011">
    <property type="protein sequence ID" value="MXO01445.1"/>
    <property type="molecule type" value="Genomic_DNA"/>
</dbReference>
<feature type="binding site" evidence="7">
    <location>
        <position position="52"/>
    </location>
    <ligand>
        <name>substrate</name>
    </ligand>
</feature>
<feature type="domain" description="Transthyretin/hydroxyisourate hydrolase" evidence="9">
    <location>
        <begin position="11"/>
        <end position="120"/>
    </location>
</feature>
<reference evidence="10 11" key="1">
    <citation type="submission" date="2019-12" db="EMBL/GenBank/DDBJ databases">
        <title>Shinella granuli gen. nov., sp. nov., and proposal of the reclassification of Zoogloea ramigera ATCC 19623 as Shinella zoogloeoides sp. nov.</title>
        <authorList>
            <person name="Gao J."/>
        </authorList>
    </citation>
    <scope>NUCLEOTIDE SEQUENCE [LARGE SCALE GENOMIC DNA]</scope>
    <source>
        <strain evidence="10 11">DSM 287</strain>
    </source>
</reference>
<keyword evidence="6 8" id="KW-0378">Hydrolase</keyword>
<evidence type="ECO:0000256" key="1">
    <source>
        <dbReference type="ARBA" id="ARBA00001043"/>
    </source>
</evidence>
<feature type="binding site" evidence="7">
    <location>
        <position position="14"/>
    </location>
    <ligand>
        <name>substrate</name>
    </ligand>
</feature>
<dbReference type="FunFam" id="2.60.40.180:FF:000005">
    <property type="entry name" value="5-hydroxyisourate hydrolase"/>
    <property type="match status" value="1"/>
</dbReference>
<comment type="catalytic activity">
    <reaction evidence="1 8">
        <text>5-hydroxyisourate + H2O = 5-hydroxy-2-oxo-4-ureido-2,5-dihydro-1H-imidazole-5-carboxylate + H(+)</text>
        <dbReference type="Rhea" id="RHEA:23736"/>
        <dbReference type="ChEBI" id="CHEBI:15377"/>
        <dbReference type="ChEBI" id="CHEBI:15378"/>
        <dbReference type="ChEBI" id="CHEBI:18072"/>
        <dbReference type="ChEBI" id="CHEBI:58639"/>
        <dbReference type="EC" id="3.5.2.17"/>
    </reaction>
</comment>
<dbReference type="InterPro" id="IPR000895">
    <property type="entry name" value="Transthyretin/HIU_hydrolase"/>
</dbReference>
<comment type="caution">
    <text evidence="10">The sequence shown here is derived from an EMBL/GenBank/DDBJ whole genome shotgun (WGS) entry which is preliminary data.</text>
</comment>
<name>A0A6N8TG96_SHIZO</name>
<dbReference type="InterPro" id="IPR014306">
    <property type="entry name" value="Hydroxyisourate_hydrolase"/>
</dbReference>
<evidence type="ECO:0000256" key="5">
    <source>
        <dbReference type="ARBA" id="ARBA00022631"/>
    </source>
</evidence>
<evidence type="ECO:0000259" key="9">
    <source>
        <dbReference type="Pfam" id="PF00576"/>
    </source>
</evidence>
<dbReference type="PRINTS" id="PR00189">
    <property type="entry name" value="TRNSTHYRETIN"/>
</dbReference>
<evidence type="ECO:0000313" key="11">
    <source>
        <dbReference type="Proteomes" id="UP000440304"/>
    </source>
</evidence>
<evidence type="ECO:0000256" key="2">
    <source>
        <dbReference type="ARBA" id="ARBA00002704"/>
    </source>
</evidence>
<proteinExistence type="inferred from homology"/>
<accession>A0A6N8TG96</accession>
<comment type="function">
    <text evidence="2">Catalyzes the hydrolysis of 5-hydroxyisourate (HIU) to 2-oxo-4-hydroxy-4-carboxy-5-ureidoimidazoline (OHCU).</text>
</comment>
<dbReference type="NCBIfam" id="TIGR02962">
    <property type="entry name" value="hdxy_isourate"/>
    <property type="match status" value="1"/>
</dbReference>
<dbReference type="GO" id="GO:0033971">
    <property type="term" value="F:hydroxyisourate hydrolase activity"/>
    <property type="evidence" value="ECO:0007669"/>
    <property type="project" value="UniProtKB-EC"/>
</dbReference>
<dbReference type="Pfam" id="PF00576">
    <property type="entry name" value="Transthyretin"/>
    <property type="match status" value="1"/>
</dbReference>
<feature type="binding site" evidence="7">
    <location>
        <position position="118"/>
    </location>
    <ligand>
        <name>substrate</name>
    </ligand>
</feature>
<gene>
    <name evidence="10" type="primary">uraH</name>
    <name evidence="10" type="ORF">GR156_14090</name>
</gene>
<keyword evidence="5 8" id="KW-0659">Purine metabolism</keyword>
<evidence type="ECO:0000256" key="4">
    <source>
        <dbReference type="ARBA" id="ARBA00011881"/>
    </source>
</evidence>
<evidence type="ECO:0000313" key="10">
    <source>
        <dbReference type="EMBL" id="MXO01445.1"/>
    </source>
</evidence>
<comment type="similarity">
    <text evidence="3 8">Belongs to the transthyretin family. 5-hydroxyisourate hydrolase subfamily.</text>
</comment>
<dbReference type="GO" id="GO:0006144">
    <property type="term" value="P:purine nucleobase metabolic process"/>
    <property type="evidence" value="ECO:0007669"/>
    <property type="project" value="UniProtKB-KW"/>
</dbReference>
<dbReference type="Proteomes" id="UP000440304">
    <property type="component" value="Unassembled WGS sequence"/>
</dbReference>
<sequence length="121" mass="13150">MTSHSHGAGRLTTHVLDTALGKPAEGLRIDLFRVEGDAFHLIKTVATNDDGRCDAPLLSGDDMKAGTYELRFHAGDYLGRSGDAPMFLDIIPIRFGLADEGAHYHVPLLVSPYSYSTYRGS</sequence>
<dbReference type="SUPFAM" id="SSF49472">
    <property type="entry name" value="Transthyretin (synonym: prealbumin)"/>
    <property type="match status" value="1"/>
</dbReference>